<dbReference type="PATRIC" id="fig|317.175.peg.5375"/>
<name>A0A085V3T5_PSESX</name>
<dbReference type="AlphaFoldDB" id="A0A085V3T5"/>
<dbReference type="RefSeq" id="WP_032631933.1">
    <property type="nucleotide sequence ID" value="NZ_JPQU01000109.1"/>
</dbReference>
<evidence type="ECO:0000313" key="2">
    <source>
        <dbReference type="Proteomes" id="UP000028631"/>
    </source>
</evidence>
<reference evidence="1 2" key="1">
    <citation type="submission" date="2014-07" db="EMBL/GenBank/DDBJ databases">
        <title>Draft Genome Sequences of Environmental Pseudomonas syringae strains.</title>
        <authorList>
            <person name="Baltrus D.A."/>
            <person name="Berge O."/>
            <person name="Morris C."/>
        </authorList>
    </citation>
    <scope>NUCLEOTIDE SEQUENCE [LARGE SCALE GENOMIC DNA]</scope>
    <source>
        <strain evidence="1 2">GAW0119</strain>
    </source>
</reference>
<dbReference type="EMBL" id="JPQU01000109">
    <property type="protein sequence ID" value="KFE50098.1"/>
    <property type="molecule type" value="Genomic_DNA"/>
</dbReference>
<gene>
    <name evidence="1" type="ORF">IV01_25780</name>
</gene>
<keyword evidence="2" id="KW-1185">Reference proteome</keyword>
<organism evidence="1 2">
    <name type="scientific">Pseudomonas syringae</name>
    <dbReference type="NCBI Taxonomy" id="317"/>
    <lineage>
        <taxon>Bacteria</taxon>
        <taxon>Pseudomonadati</taxon>
        <taxon>Pseudomonadota</taxon>
        <taxon>Gammaproteobacteria</taxon>
        <taxon>Pseudomonadales</taxon>
        <taxon>Pseudomonadaceae</taxon>
        <taxon>Pseudomonas</taxon>
    </lineage>
</organism>
<accession>A0A085V3T5</accession>
<dbReference type="Proteomes" id="UP000028631">
    <property type="component" value="Unassembled WGS sequence"/>
</dbReference>
<evidence type="ECO:0000313" key="1">
    <source>
        <dbReference type="EMBL" id="KFE50098.1"/>
    </source>
</evidence>
<proteinExistence type="predicted"/>
<sequence>MNEVRRYTATELRFSTTASGNFVSGAVFDELRQQLADVSHERDLLRNTLPNSTLELVDTKLRLKVSEARNAAFVHRAGDVVDALDGGLMSTSMTARVQKLKEVVLAQSAPATGEQGAGA</sequence>
<protein>
    <submittedName>
        <fullName evidence="1">Uncharacterized protein</fullName>
    </submittedName>
</protein>
<comment type="caution">
    <text evidence="1">The sequence shown here is derived from an EMBL/GenBank/DDBJ whole genome shotgun (WGS) entry which is preliminary data.</text>
</comment>